<name>A0A1M6J915_9BACT</name>
<feature type="domain" description="DUF3786" evidence="1">
    <location>
        <begin position="23"/>
        <end position="197"/>
    </location>
</feature>
<gene>
    <name evidence="2" type="ORF">SAMN02745216_01661</name>
</gene>
<dbReference type="InterPro" id="IPR024264">
    <property type="entry name" value="DUF3786"/>
</dbReference>
<protein>
    <recommendedName>
        <fullName evidence="1">DUF3786 domain-containing protein</fullName>
    </recommendedName>
</protein>
<organism evidence="2 3">
    <name type="scientific">Desulfatibacillum alkenivorans DSM 16219</name>
    <dbReference type="NCBI Taxonomy" id="1121393"/>
    <lineage>
        <taxon>Bacteria</taxon>
        <taxon>Pseudomonadati</taxon>
        <taxon>Thermodesulfobacteriota</taxon>
        <taxon>Desulfobacteria</taxon>
        <taxon>Desulfobacterales</taxon>
        <taxon>Desulfatibacillaceae</taxon>
        <taxon>Desulfatibacillum</taxon>
    </lineage>
</organism>
<dbReference type="STRING" id="1121393.SAMN02745216_01661"/>
<sequence>MSAENSVYEQTYHKYLSDLAGIDIPQACQTLGLEYEDGKAVINFVGRTYTVSPQGVKNAKGLQPELGICVGLIRYLLMCPPFPPKDGGWTTFRDIKGAGPLTVYWANDVEQALSDVFAGRPQDLKTASEKLNAAPPDQDYSYDVQFQVQALSRMPMLVLFNDGDDDFPPKSTVLFRESAGTYLDPECLAILGVAVVQSLIRA</sequence>
<reference evidence="3" key="1">
    <citation type="submission" date="2016-11" db="EMBL/GenBank/DDBJ databases">
        <authorList>
            <person name="Varghese N."/>
            <person name="Submissions S."/>
        </authorList>
    </citation>
    <scope>NUCLEOTIDE SEQUENCE [LARGE SCALE GENOMIC DNA]</scope>
    <source>
        <strain evidence="3">DSM 16219</strain>
    </source>
</reference>
<evidence type="ECO:0000259" key="1">
    <source>
        <dbReference type="Pfam" id="PF12654"/>
    </source>
</evidence>
<dbReference type="OrthoDB" id="5418701at2"/>
<dbReference type="Proteomes" id="UP000183994">
    <property type="component" value="Unassembled WGS sequence"/>
</dbReference>
<evidence type="ECO:0000313" key="2">
    <source>
        <dbReference type="EMBL" id="SHJ43154.1"/>
    </source>
</evidence>
<dbReference type="RefSeq" id="WP_073474841.1">
    <property type="nucleotide sequence ID" value="NZ_FQZU01000007.1"/>
</dbReference>
<dbReference type="AlphaFoldDB" id="A0A1M6J915"/>
<keyword evidence="3" id="KW-1185">Reference proteome</keyword>
<dbReference type="Pfam" id="PF12654">
    <property type="entry name" value="DUF3786"/>
    <property type="match status" value="1"/>
</dbReference>
<evidence type="ECO:0000313" key="3">
    <source>
        <dbReference type="Proteomes" id="UP000183994"/>
    </source>
</evidence>
<dbReference type="EMBL" id="FQZU01000007">
    <property type="protein sequence ID" value="SHJ43154.1"/>
    <property type="molecule type" value="Genomic_DNA"/>
</dbReference>
<proteinExistence type="predicted"/>
<accession>A0A1M6J915</accession>